<feature type="transmembrane region" description="Helical" evidence="5">
    <location>
        <begin position="27"/>
        <end position="43"/>
    </location>
</feature>
<feature type="transmembrane region" description="Helical" evidence="5">
    <location>
        <begin position="177"/>
        <end position="194"/>
    </location>
</feature>
<reference evidence="7 8" key="1">
    <citation type="submission" date="2021-01" db="EMBL/GenBank/DDBJ databases">
        <title>Genome Sequencing of Type Strains.</title>
        <authorList>
            <person name="Lemaire J.F."/>
            <person name="Inderbitzin P."/>
            <person name="Collins S.B."/>
            <person name="Wespe N."/>
            <person name="Knight-Connoni V."/>
        </authorList>
    </citation>
    <scope>NUCLEOTIDE SEQUENCE [LARGE SCALE GENOMIC DNA]</scope>
    <source>
        <strain evidence="7 8">DSM 23009</strain>
    </source>
</reference>
<evidence type="ECO:0000259" key="6">
    <source>
        <dbReference type="Pfam" id="PF04932"/>
    </source>
</evidence>
<evidence type="ECO:0000256" key="2">
    <source>
        <dbReference type="ARBA" id="ARBA00022692"/>
    </source>
</evidence>
<accession>A0ABS2ZMA7</accession>
<dbReference type="EMBL" id="JAFHKR010000038">
    <property type="protein sequence ID" value="MBN3554006.1"/>
    <property type="molecule type" value="Genomic_DNA"/>
</dbReference>
<feature type="domain" description="O-antigen ligase-related" evidence="6">
    <location>
        <begin position="208"/>
        <end position="353"/>
    </location>
</feature>
<keyword evidence="7" id="KW-0436">Ligase</keyword>
<keyword evidence="4 5" id="KW-0472">Membrane</keyword>
<feature type="transmembrane region" description="Helical" evidence="5">
    <location>
        <begin position="201"/>
        <end position="219"/>
    </location>
</feature>
<feature type="transmembrane region" description="Helical" evidence="5">
    <location>
        <begin position="136"/>
        <end position="153"/>
    </location>
</feature>
<name>A0ABS2ZMA7_9BACL</name>
<evidence type="ECO:0000313" key="8">
    <source>
        <dbReference type="Proteomes" id="UP001296923"/>
    </source>
</evidence>
<comment type="caution">
    <text evidence="7">The sequence shown here is derived from an EMBL/GenBank/DDBJ whole genome shotgun (WGS) entry which is preliminary data.</text>
</comment>
<feature type="transmembrane region" description="Helical" evidence="5">
    <location>
        <begin position="225"/>
        <end position="243"/>
    </location>
</feature>
<comment type="subcellular location">
    <subcellularLocation>
        <location evidence="1">Membrane</location>
        <topology evidence="1">Multi-pass membrane protein</topology>
    </subcellularLocation>
</comment>
<feature type="transmembrane region" description="Helical" evidence="5">
    <location>
        <begin position="338"/>
        <end position="357"/>
    </location>
</feature>
<feature type="transmembrane region" description="Helical" evidence="5">
    <location>
        <begin position="107"/>
        <end position="124"/>
    </location>
</feature>
<protein>
    <submittedName>
        <fullName evidence="7">O-antigen ligase family protein</fullName>
    </submittedName>
</protein>
<organism evidence="7 8">
    <name type="scientific">Fictibacillus nanhaiensis</name>
    <dbReference type="NCBI Taxonomy" id="742169"/>
    <lineage>
        <taxon>Bacteria</taxon>
        <taxon>Bacillati</taxon>
        <taxon>Bacillota</taxon>
        <taxon>Bacilli</taxon>
        <taxon>Bacillales</taxon>
        <taxon>Fictibacillaceae</taxon>
        <taxon>Fictibacillus</taxon>
    </lineage>
</organism>
<dbReference type="RefSeq" id="WP_205725068.1">
    <property type="nucleotide sequence ID" value="NZ_JAFHKR010000038.1"/>
</dbReference>
<evidence type="ECO:0000256" key="3">
    <source>
        <dbReference type="ARBA" id="ARBA00022989"/>
    </source>
</evidence>
<evidence type="ECO:0000256" key="5">
    <source>
        <dbReference type="SAM" id="Phobius"/>
    </source>
</evidence>
<keyword evidence="8" id="KW-1185">Reference proteome</keyword>
<keyword evidence="3 5" id="KW-1133">Transmembrane helix</keyword>
<feature type="transmembrane region" description="Helical" evidence="5">
    <location>
        <begin position="84"/>
        <end position="101"/>
    </location>
</feature>
<sequence>MTTIYLDKNSYFKNLDNIGKTRYCKKIGFSTLLFGIYTTLIPLDQVMNFNGSGTINRYLGIMVMISILFGLLINKKKFVLKREYIPVLLLVFVGLSSYFWSINQSTTLTTIIRFLSLVSFYIVCTNRLYTNIEKAFIKFCIVLGGVIVAIYLINTSDTFNNRVFIVTNSGEAADPNSISSTLAICMIVLLDYLLRTKKRKIILLVIISMLIVLYAMLLTGSRGGMIGLIIGSLIYLILTFRIVEISKKRVFIVCSIIFISLFTVLGSGLLTKHINVEVIERMTLASAVETGGTGRFSIWQNALIQIYEKLFIGYGFGTGPNVLEHYYGTYIGMHNDSISILIGTGVIGFFLFLLFIIKNIRKCFVKKDVLTLTLLIMVLISGLTLDYILHKNFWNVMIYSQIGLGLVSSIPNRSV</sequence>
<feature type="transmembrane region" description="Helical" evidence="5">
    <location>
        <begin position="369"/>
        <end position="389"/>
    </location>
</feature>
<evidence type="ECO:0000256" key="4">
    <source>
        <dbReference type="ARBA" id="ARBA00023136"/>
    </source>
</evidence>
<dbReference type="InterPro" id="IPR007016">
    <property type="entry name" value="O-antigen_ligase-rel_domated"/>
</dbReference>
<evidence type="ECO:0000256" key="1">
    <source>
        <dbReference type="ARBA" id="ARBA00004141"/>
    </source>
</evidence>
<proteinExistence type="predicted"/>
<gene>
    <name evidence="7" type="ORF">JYA63_07005</name>
</gene>
<dbReference type="InterPro" id="IPR051533">
    <property type="entry name" value="WaaL-like"/>
</dbReference>
<dbReference type="PANTHER" id="PTHR37422:SF13">
    <property type="entry name" value="LIPOPOLYSACCHARIDE BIOSYNTHESIS PROTEIN PA4999-RELATED"/>
    <property type="match status" value="1"/>
</dbReference>
<dbReference type="GO" id="GO:0016874">
    <property type="term" value="F:ligase activity"/>
    <property type="evidence" value="ECO:0007669"/>
    <property type="project" value="UniProtKB-KW"/>
</dbReference>
<dbReference type="Proteomes" id="UP001296923">
    <property type="component" value="Unassembled WGS sequence"/>
</dbReference>
<feature type="transmembrane region" description="Helical" evidence="5">
    <location>
        <begin position="55"/>
        <end position="72"/>
    </location>
</feature>
<dbReference type="Pfam" id="PF04932">
    <property type="entry name" value="Wzy_C"/>
    <property type="match status" value="1"/>
</dbReference>
<evidence type="ECO:0000313" key="7">
    <source>
        <dbReference type="EMBL" id="MBN3554006.1"/>
    </source>
</evidence>
<dbReference type="PANTHER" id="PTHR37422">
    <property type="entry name" value="TEICHURONIC ACID BIOSYNTHESIS PROTEIN TUAE"/>
    <property type="match status" value="1"/>
</dbReference>
<feature type="transmembrane region" description="Helical" evidence="5">
    <location>
        <begin position="250"/>
        <end position="270"/>
    </location>
</feature>
<keyword evidence="2 5" id="KW-0812">Transmembrane</keyword>